<evidence type="ECO:0000259" key="7">
    <source>
        <dbReference type="Pfam" id="PF00700"/>
    </source>
</evidence>
<reference evidence="8 9" key="1">
    <citation type="journal article" date="2015" name="Genome Announc.">
        <title>Thirty-Two Complete Genome Assemblies of Nine Yersinia Species, Including Y. pestis, Y. pseudotuberculosis, and Y. enterocolitica.</title>
        <authorList>
            <person name="Johnson S.L."/>
            <person name="Daligault H.E."/>
            <person name="Davenport K.W."/>
            <person name="Jaissle J."/>
            <person name="Frey K.G."/>
            <person name="Ladner J.T."/>
            <person name="Broomall S.M."/>
            <person name="Bishop-Lilly K.A."/>
            <person name="Bruce D.C."/>
            <person name="Coyne S.R."/>
            <person name="Gibbons H.S."/>
            <person name="Lo C.C."/>
            <person name="Munk A.C."/>
            <person name="Rosenzweig C.N."/>
            <person name="Koroleva G.I."/>
            <person name="Palacios G.F."/>
            <person name="Redden C.L."/>
            <person name="Xu Y."/>
            <person name="Minogue T.D."/>
            <person name="Chain P.S."/>
        </authorList>
    </citation>
    <scope>NUCLEOTIDE SEQUENCE [LARGE SCALE GENOMIC DNA]</scope>
    <source>
        <strain evidence="8 9">YRA</strain>
    </source>
</reference>
<evidence type="ECO:0000256" key="5">
    <source>
        <dbReference type="RuleBase" id="RU362073"/>
    </source>
</evidence>
<dbReference type="Gene3D" id="2.60.40.4390">
    <property type="match status" value="1"/>
</dbReference>
<evidence type="ECO:0000256" key="4">
    <source>
        <dbReference type="ARBA" id="ARBA00023143"/>
    </source>
</evidence>
<feature type="domain" description="Flagellin N-terminal" evidence="6">
    <location>
        <begin position="4"/>
        <end position="139"/>
    </location>
</feature>
<dbReference type="Pfam" id="PF00669">
    <property type="entry name" value="Flagellin_N"/>
    <property type="match status" value="1"/>
</dbReference>
<keyword evidence="3 5" id="KW-0964">Secreted</keyword>
<dbReference type="PANTHER" id="PTHR42792">
    <property type="entry name" value="FLAGELLIN"/>
    <property type="match status" value="1"/>
</dbReference>
<dbReference type="Gene3D" id="6.10.280.190">
    <property type="match status" value="1"/>
</dbReference>
<dbReference type="RefSeq" id="WP_042542271.1">
    <property type="nucleotide sequence ID" value="NZ_CP009787.1"/>
</dbReference>
<gene>
    <name evidence="8" type="primary">flaA</name>
    <name evidence="8" type="ORF">CH64_251</name>
</gene>
<sequence length="366" mass="38323">MAVINTNSLSLLTQNNLNKSQSSLGTAIERLSSGLRINSAKDDAAGQAIANRFTSNINGLTVAARNANDGISLSQTAEGALGEINNNLQRVRDLTVQAQNSSNSASDIDSIQSEVNQRMEEINRVTKQTDFNGIKVLDNRTATDSSYDFQVGSKDNEQISIAIGKSSGWNLATAKADGTSTDTVNTYAFTKKAALDTAQSDYDTANTAYLAAVKSGVAGDITTTKGTLDGKNTALATAVKDATAVNEAVNGKARTVAAKGFDVLSGTVDSAGVATGTTPLADIDKALKAVDTQRSVLGASQNRFESTITNLNNTVNNLTSARSRIQDADYSTEVSNMSRAQILQQAGTSVLAQANQVPQTVLSLLR</sequence>
<dbReference type="PRINTS" id="PR00207">
    <property type="entry name" value="FLAGELLIN"/>
</dbReference>
<comment type="function">
    <text evidence="1 5">Flagellin is the subunit protein which polymerizes to form the filaments of bacterial flagella.</text>
</comment>
<dbReference type="Gene3D" id="1.20.1330.10">
    <property type="entry name" value="f41 fragment of flagellin, N-terminal domain"/>
    <property type="match status" value="1"/>
</dbReference>
<proteinExistence type="inferred from homology"/>
<dbReference type="SUPFAM" id="SSF64518">
    <property type="entry name" value="Phase 1 flagellin"/>
    <property type="match status" value="1"/>
</dbReference>
<name>A0ABN4EZK8_YERRO</name>
<accession>A0ABN4EZK8</accession>
<evidence type="ECO:0000256" key="3">
    <source>
        <dbReference type="ARBA" id="ARBA00022525"/>
    </source>
</evidence>
<feature type="domain" description="Flagellin C-terminal" evidence="7">
    <location>
        <begin position="281"/>
        <end position="365"/>
    </location>
</feature>
<keyword evidence="4 5" id="KW-0975">Bacterial flagellum</keyword>
<organism evidence="8 9">
    <name type="scientific">Yersinia rohdei</name>
    <dbReference type="NCBI Taxonomy" id="29485"/>
    <lineage>
        <taxon>Bacteria</taxon>
        <taxon>Pseudomonadati</taxon>
        <taxon>Pseudomonadota</taxon>
        <taxon>Gammaproteobacteria</taxon>
        <taxon>Enterobacterales</taxon>
        <taxon>Yersiniaceae</taxon>
        <taxon>Yersinia</taxon>
    </lineage>
</organism>
<comment type="subcellular location">
    <subcellularLocation>
        <location evidence="5">Secreted</location>
    </subcellularLocation>
    <subcellularLocation>
        <location evidence="5">Bacterial flagellum</location>
    </subcellularLocation>
</comment>
<dbReference type="Gene3D" id="6.10.10.10">
    <property type="entry name" value="Flagellar export chaperone, C-terminal domain"/>
    <property type="match status" value="1"/>
</dbReference>
<dbReference type="Pfam" id="PF00700">
    <property type="entry name" value="Flagellin_C"/>
    <property type="match status" value="1"/>
</dbReference>
<dbReference type="InterPro" id="IPR001029">
    <property type="entry name" value="Flagellin_N"/>
</dbReference>
<evidence type="ECO:0000259" key="6">
    <source>
        <dbReference type="Pfam" id="PF00669"/>
    </source>
</evidence>
<dbReference type="InterPro" id="IPR042187">
    <property type="entry name" value="Flagellin_C_sub2"/>
</dbReference>
<comment type="similarity">
    <text evidence="2 5">Belongs to the bacterial flagellin family.</text>
</comment>
<dbReference type="Proteomes" id="UP000031914">
    <property type="component" value="Chromosome"/>
</dbReference>
<evidence type="ECO:0000256" key="1">
    <source>
        <dbReference type="ARBA" id="ARBA00002270"/>
    </source>
</evidence>
<dbReference type="GeneID" id="45565623"/>
<evidence type="ECO:0000256" key="2">
    <source>
        <dbReference type="ARBA" id="ARBA00005709"/>
    </source>
</evidence>
<dbReference type="EMBL" id="CP009787">
    <property type="protein sequence ID" value="AJJ09958.1"/>
    <property type="molecule type" value="Genomic_DNA"/>
</dbReference>
<keyword evidence="8" id="KW-0969">Cilium</keyword>
<protein>
    <recommendedName>
        <fullName evidence="5">Flagellin</fullName>
    </recommendedName>
</protein>
<dbReference type="InterPro" id="IPR001492">
    <property type="entry name" value="Flagellin"/>
</dbReference>
<keyword evidence="8" id="KW-0282">Flagellum</keyword>
<keyword evidence="8" id="KW-0966">Cell projection</keyword>
<keyword evidence="9" id="KW-1185">Reference proteome</keyword>
<dbReference type="NCBIfam" id="NF005294">
    <property type="entry name" value="PRK06819.1"/>
    <property type="match status" value="1"/>
</dbReference>
<dbReference type="InterPro" id="IPR046358">
    <property type="entry name" value="Flagellin_C"/>
</dbReference>
<evidence type="ECO:0000313" key="9">
    <source>
        <dbReference type="Proteomes" id="UP000031914"/>
    </source>
</evidence>
<dbReference type="PANTHER" id="PTHR42792:SF2">
    <property type="entry name" value="FLAGELLIN"/>
    <property type="match status" value="1"/>
</dbReference>
<evidence type="ECO:0000313" key="8">
    <source>
        <dbReference type="EMBL" id="AJJ09958.1"/>
    </source>
</evidence>